<feature type="signal peptide" evidence="6">
    <location>
        <begin position="1"/>
        <end position="19"/>
    </location>
</feature>
<reference evidence="8 9" key="1">
    <citation type="submission" date="2021-04" db="EMBL/GenBank/DDBJ databases">
        <authorList>
            <person name="De Guttry C."/>
            <person name="Zahm M."/>
            <person name="Klopp C."/>
            <person name="Cabau C."/>
            <person name="Louis A."/>
            <person name="Berthelot C."/>
            <person name="Parey E."/>
            <person name="Roest Crollius H."/>
            <person name="Montfort J."/>
            <person name="Robinson-Rechavi M."/>
            <person name="Bucao C."/>
            <person name="Bouchez O."/>
            <person name="Gislard M."/>
            <person name="Lluch J."/>
            <person name="Milhes M."/>
            <person name="Lampietro C."/>
            <person name="Lopez Roques C."/>
            <person name="Donnadieu C."/>
            <person name="Braasch I."/>
            <person name="Desvignes T."/>
            <person name="Postlethwait J."/>
            <person name="Bobe J."/>
            <person name="Wedekind C."/>
            <person name="Guiguen Y."/>
        </authorList>
    </citation>
    <scope>NUCLEOTIDE SEQUENCE [LARGE SCALE GENOMIC DNA]</scope>
    <source>
        <strain evidence="8">Cs_M1</strain>
        <tissue evidence="8">Blood</tissue>
    </source>
</reference>
<evidence type="ECO:0000256" key="6">
    <source>
        <dbReference type="SAM" id="SignalP"/>
    </source>
</evidence>
<sequence>MPWRLYGLLLVLCVSPLACLVTSHCPEGCCCPHPGLLVLCESLGLRSLPVSVPLNTSVLSVARNQLCNVDHLLWPFSGLQELSLSHNQLAHFPRGLPPSLETLQLQKNRITYITTGALRQLGNLTHLDLEDNRIRAIQPGALLGLGRLQVLTLKGNQLTSLPLNLPASLILLDLSANCISALDLASLNALVNLQVLKINSNCLRSVPESAFDGLPSLRSLELANNLWLCECDILYLYRWLLSGRLKMATDLVCAEPTHLAHRMLLTLSVMAICPRVLKPNEKVSHLSSTTKPERQLGTSTVKTPVPGFVYSPIKTRAFGSLSGSSKQASKGTFTNVESPTQSPYPHQDTALSRLLSDHYTLQDRSYEDCLSLNSTPSVATPKEPSTTSLPIEEPRCLDNSTGRYPHGNSSVVEATSSTNKDGSLPAPTPRTLTLHGFSAVIGLLAVLCVLVGLLILAVLLILKKILAHNQRVAPFQQS</sequence>
<dbReference type="Gene3D" id="3.80.10.10">
    <property type="entry name" value="Ribonuclease Inhibitor"/>
    <property type="match status" value="3"/>
</dbReference>
<dbReference type="SMART" id="SM00369">
    <property type="entry name" value="LRR_TYP"/>
    <property type="match status" value="5"/>
</dbReference>
<keyword evidence="2 6" id="KW-0732">Signal</keyword>
<gene>
    <name evidence="8" type="ORF">J4Q44_G00232440</name>
</gene>
<evidence type="ECO:0000256" key="5">
    <source>
        <dbReference type="SAM" id="Phobius"/>
    </source>
</evidence>
<feature type="region of interest" description="Disordered" evidence="4">
    <location>
        <begin position="372"/>
        <end position="425"/>
    </location>
</feature>
<feature type="compositionally biased region" description="Polar residues" evidence="4">
    <location>
        <begin position="321"/>
        <end position="344"/>
    </location>
</feature>
<dbReference type="InterPro" id="IPR001611">
    <property type="entry name" value="Leu-rich_rpt"/>
</dbReference>
<keyword evidence="5" id="KW-0472">Membrane</keyword>
<feature type="compositionally biased region" description="Polar residues" evidence="4">
    <location>
        <begin position="398"/>
        <end position="421"/>
    </location>
</feature>
<keyword evidence="5" id="KW-0812">Transmembrane</keyword>
<accession>A0AAN8QHN5</accession>
<keyword evidence="3" id="KW-0677">Repeat</keyword>
<keyword evidence="9" id="KW-1185">Reference proteome</keyword>
<keyword evidence="5" id="KW-1133">Transmembrane helix</keyword>
<name>A0AAN8QHN5_9TELE</name>
<dbReference type="InterPro" id="IPR032675">
    <property type="entry name" value="LRR_dom_sf"/>
</dbReference>
<feature type="region of interest" description="Disordered" evidence="4">
    <location>
        <begin position="320"/>
        <end position="347"/>
    </location>
</feature>
<dbReference type="InterPro" id="IPR000483">
    <property type="entry name" value="Cys-rich_flank_reg_C"/>
</dbReference>
<dbReference type="SMART" id="SM00082">
    <property type="entry name" value="LRRCT"/>
    <property type="match status" value="1"/>
</dbReference>
<dbReference type="PROSITE" id="PS51450">
    <property type="entry name" value="LRR"/>
    <property type="match status" value="1"/>
</dbReference>
<evidence type="ECO:0000313" key="9">
    <source>
        <dbReference type="Proteomes" id="UP001356427"/>
    </source>
</evidence>
<evidence type="ECO:0000256" key="2">
    <source>
        <dbReference type="ARBA" id="ARBA00022729"/>
    </source>
</evidence>
<feature type="transmembrane region" description="Helical" evidence="5">
    <location>
        <begin position="437"/>
        <end position="462"/>
    </location>
</feature>
<feature type="compositionally biased region" description="Polar residues" evidence="4">
    <location>
        <begin position="372"/>
        <end position="389"/>
    </location>
</feature>
<protein>
    <recommendedName>
        <fullName evidence="7">LRRCT domain-containing protein</fullName>
    </recommendedName>
</protein>
<keyword evidence="1" id="KW-0433">Leucine-rich repeat</keyword>
<evidence type="ECO:0000256" key="1">
    <source>
        <dbReference type="ARBA" id="ARBA00022614"/>
    </source>
</evidence>
<dbReference type="AlphaFoldDB" id="A0AAN8QHN5"/>
<evidence type="ECO:0000313" key="8">
    <source>
        <dbReference type="EMBL" id="KAK6306319.1"/>
    </source>
</evidence>
<dbReference type="PANTHER" id="PTHR47114:SF3">
    <property type="entry name" value="LEUCINE-RICH ALPHA-2-GLYCOPROTEIN-LIKE"/>
    <property type="match status" value="1"/>
</dbReference>
<dbReference type="Proteomes" id="UP001356427">
    <property type="component" value="Unassembled WGS sequence"/>
</dbReference>
<evidence type="ECO:0000256" key="4">
    <source>
        <dbReference type="SAM" id="MobiDB-lite"/>
    </source>
</evidence>
<dbReference type="Pfam" id="PF13855">
    <property type="entry name" value="LRR_8"/>
    <property type="match status" value="2"/>
</dbReference>
<feature type="domain" description="LRRCT" evidence="7">
    <location>
        <begin position="225"/>
        <end position="274"/>
    </location>
</feature>
<organism evidence="8 9">
    <name type="scientific">Coregonus suidteri</name>
    <dbReference type="NCBI Taxonomy" id="861788"/>
    <lineage>
        <taxon>Eukaryota</taxon>
        <taxon>Metazoa</taxon>
        <taxon>Chordata</taxon>
        <taxon>Craniata</taxon>
        <taxon>Vertebrata</taxon>
        <taxon>Euteleostomi</taxon>
        <taxon>Actinopterygii</taxon>
        <taxon>Neopterygii</taxon>
        <taxon>Teleostei</taxon>
        <taxon>Protacanthopterygii</taxon>
        <taxon>Salmoniformes</taxon>
        <taxon>Salmonidae</taxon>
        <taxon>Coregoninae</taxon>
        <taxon>Coregonus</taxon>
    </lineage>
</organism>
<dbReference type="SUPFAM" id="SSF52058">
    <property type="entry name" value="L domain-like"/>
    <property type="match status" value="1"/>
</dbReference>
<dbReference type="InterPro" id="IPR003591">
    <property type="entry name" value="Leu-rich_rpt_typical-subtyp"/>
</dbReference>
<evidence type="ECO:0000259" key="7">
    <source>
        <dbReference type="SMART" id="SM00082"/>
    </source>
</evidence>
<feature type="chain" id="PRO_5042825409" description="LRRCT domain-containing protein" evidence="6">
    <location>
        <begin position="20"/>
        <end position="478"/>
    </location>
</feature>
<dbReference type="EMBL" id="JAGTTL010000021">
    <property type="protein sequence ID" value="KAK6306319.1"/>
    <property type="molecule type" value="Genomic_DNA"/>
</dbReference>
<proteinExistence type="predicted"/>
<dbReference type="InterPro" id="IPR051071">
    <property type="entry name" value="LRR-bact_E3_ubiq_ligases"/>
</dbReference>
<dbReference type="PANTHER" id="PTHR47114">
    <property type="match status" value="1"/>
</dbReference>
<dbReference type="GO" id="GO:0031102">
    <property type="term" value="P:neuron projection regeneration"/>
    <property type="evidence" value="ECO:0007669"/>
    <property type="project" value="TreeGrafter"/>
</dbReference>
<evidence type="ECO:0000256" key="3">
    <source>
        <dbReference type="ARBA" id="ARBA00022737"/>
    </source>
</evidence>
<comment type="caution">
    <text evidence="8">The sequence shown here is derived from an EMBL/GenBank/DDBJ whole genome shotgun (WGS) entry which is preliminary data.</text>
</comment>